<proteinExistence type="predicted"/>
<dbReference type="InParanoid" id="A0A1V8SZD8"/>
<feature type="region of interest" description="Disordered" evidence="1">
    <location>
        <begin position="180"/>
        <end position="227"/>
    </location>
</feature>
<organism evidence="3 4">
    <name type="scientific">Cryoendolithus antarcticus</name>
    <dbReference type="NCBI Taxonomy" id="1507870"/>
    <lineage>
        <taxon>Eukaryota</taxon>
        <taxon>Fungi</taxon>
        <taxon>Dikarya</taxon>
        <taxon>Ascomycota</taxon>
        <taxon>Pezizomycotina</taxon>
        <taxon>Dothideomycetes</taxon>
        <taxon>Dothideomycetidae</taxon>
        <taxon>Cladosporiales</taxon>
        <taxon>Cladosporiaceae</taxon>
        <taxon>Cryoendolithus</taxon>
    </lineage>
</organism>
<name>A0A1V8SZD8_9PEZI</name>
<feature type="compositionally biased region" description="Basic and acidic residues" evidence="1">
    <location>
        <begin position="1"/>
        <end position="11"/>
    </location>
</feature>
<feature type="compositionally biased region" description="Low complexity" evidence="1">
    <location>
        <begin position="16"/>
        <end position="30"/>
    </location>
</feature>
<reference evidence="4" key="1">
    <citation type="submission" date="2017-03" db="EMBL/GenBank/DDBJ databases">
        <title>Genomes of endolithic fungi from Antarctica.</title>
        <authorList>
            <person name="Coleine C."/>
            <person name="Masonjones S."/>
            <person name="Stajich J.E."/>
        </authorList>
    </citation>
    <scope>NUCLEOTIDE SEQUENCE [LARGE SCALE GENOMIC DNA]</scope>
    <source>
        <strain evidence="4">CCFEE 5527</strain>
    </source>
</reference>
<accession>A0A1V8SZD8</accession>
<comment type="caution">
    <text evidence="3">The sequence shown here is derived from an EMBL/GenBank/DDBJ whole genome shotgun (WGS) entry which is preliminary data.</text>
</comment>
<dbReference type="EMBL" id="NAJO01000021">
    <property type="protein sequence ID" value="OQO04535.1"/>
    <property type="molecule type" value="Genomic_DNA"/>
</dbReference>
<evidence type="ECO:0000313" key="4">
    <source>
        <dbReference type="Proteomes" id="UP000192596"/>
    </source>
</evidence>
<dbReference type="InterPro" id="IPR018306">
    <property type="entry name" value="Phage_T5_Orf172_DNA-bd"/>
</dbReference>
<keyword evidence="4" id="KW-1185">Reference proteome</keyword>
<sequence>MSPMRHVDRPTDALGPSTQSSDPSRSSVPARRPRSEVLTRPSLQHGTSTALQTTSLLVLIPKHLTPQTTSSLLTELSRPPNPLDEEGYIYIFWLTPSTTNTPPESTARDLFSTPARPSQGRRISDVLSAYSDAGDTHTAEKTVLLKIGRANNVHRRMTEWQRQCGYAITLLRWYPYVPTSSHPSSPAASPPPSARRVPPNRQSPQPQLYPDLSRPSPRRDSSAVRKVPQVKKVERLVHLELADRQVKQKCTVCGRDHKEWFSIAATEKGVRGVDEVVRRWVGWAEAQQYDKGQEVYA</sequence>
<dbReference type="PANTHER" id="PTHR28094:SF2">
    <property type="entry name" value="BACTERIOPHAGE T5 ORF172 DNA-BINDING DOMAIN-CONTAINING PROTEIN"/>
    <property type="match status" value="1"/>
</dbReference>
<evidence type="ECO:0000313" key="3">
    <source>
        <dbReference type="EMBL" id="OQO04535.1"/>
    </source>
</evidence>
<dbReference type="InterPro" id="IPR053006">
    <property type="entry name" value="Meiosis_regulatory"/>
</dbReference>
<dbReference type="OrthoDB" id="2417614at2759"/>
<evidence type="ECO:0000259" key="2">
    <source>
        <dbReference type="SMART" id="SM00974"/>
    </source>
</evidence>
<dbReference type="Pfam" id="PF10544">
    <property type="entry name" value="T5orf172"/>
    <property type="match status" value="1"/>
</dbReference>
<evidence type="ECO:0000256" key="1">
    <source>
        <dbReference type="SAM" id="MobiDB-lite"/>
    </source>
</evidence>
<feature type="domain" description="Bacteriophage T5 Orf172 DNA-binding" evidence="2">
    <location>
        <begin position="139"/>
        <end position="280"/>
    </location>
</feature>
<protein>
    <recommendedName>
        <fullName evidence="2">Bacteriophage T5 Orf172 DNA-binding domain-containing protein</fullName>
    </recommendedName>
</protein>
<dbReference type="PANTHER" id="PTHR28094">
    <property type="entry name" value="MEIOTICALLY UP-REGULATED GENE 113 PROTEIN"/>
    <property type="match status" value="1"/>
</dbReference>
<feature type="region of interest" description="Disordered" evidence="1">
    <location>
        <begin position="1"/>
        <end position="49"/>
    </location>
</feature>
<dbReference type="AlphaFoldDB" id="A0A1V8SZD8"/>
<dbReference type="SMART" id="SM00974">
    <property type="entry name" value="T5orf172"/>
    <property type="match status" value="1"/>
</dbReference>
<gene>
    <name evidence="3" type="ORF">B0A48_09457</name>
</gene>
<dbReference type="Proteomes" id="UP000192596">
    <property type="component" value="Unassembled WGS sequence"/>
</dbReference>